<evidence type="ECO:0000256" key="1">
    <source>
        <dbReference type="SAM" id="MobiDB-lite"/>
    </source>
</evidence>
<reference evidence="3" key="1">
    <citation type="submission" date="2016-11" db="UniProtKB">
        <authorList>
            <consortium name="WormBaseParasite"/>
        </authorList>
    </citation>
    <scope>IDENTIFICATION</scope>
</reference>
<evidence type="ECO:0000313" key="3">
    <source>
        <dbReference type="WBParaSite" id="maker-uti_cns_0001958-snap-gene-0.35-mRNA-1"/>
    </source>
</evidence>
<accession>A0A1I8GGL8</accession>
<feature type="compositionally biased region" description="Polar residues" evidence="1">
    <location>
        <begin position="15"/>
        <end position="31"/>
    </location>
</feature>
<protein>
    <submittedName>
        <fullName evidence="3">Sema domain-containing protein</fullName>
    </submittedName>
</protein>
<name>A0A1I8GGL8_9PLAT</name>
<organism evidence="2 3">
    <name type="scientific">Macrostomum lignano</name>
    <dbReference type="NCBI Taxonomy" id="282301"/>
    <lineage>
        <taxon>Eukaryota</taxon>
        <taxon>Metazoa</taxon>
        <taxon>Spiralia</taxon>
        <taxon>Lophotrochozoa</taxon>
        <taxon>Platyhelminthes</taxon>
        <taxon>Rhabditophora</taxon>
        <taxon>Macrostomorpha</taxon>
        <taxon>Macrostomida</taxon>
        <taxon>Macrostomidae</taxon>
        <taxon>Macrostomum</taxon>
    </lineage>
</organism>
<proteinExistence type="predicted"/>
<dbReference type="WBParaSite" id="maker-uti_cns_0001958-snap-gene-0.35-mRNA-1">
    <property type="protein sequence ID" value="maker-uti_cns_0001958-snap-gene-0.35-mRNA-1"/>
    <property type="gene ID" value="maker-uti_cns_0001958-snap-gene-0.35"/>
</dbReference>
<sequence>MRWMLATVTALSTENLLSTPRESQHPPQYQTEFRPKTFSP</sequence>
<evidence type="ECO:0000313" key="2">
    <source>
        <dbReference type="Proteomes" id="UP000095280"/>
    </source>
</evidence>
<keyword evidence="2" id="KW-1185">Reference proteome</keyword>
<dbReference type="Proteomes" id="UP000095280">
    <property type="component" value="Unplaced"/>
</dbReference>
<feature type="region of interest" description="Disordered" evidence="1">
    <location>
        <begin position="15"/>
        <end position="40"/>
    </location>
</feature>
<dbReference type="AlphaFoldDB" id="A0A1I8GGL8"/>